<feature type="region of interest" description="Disordered" evidence="10">
    <location>
        <begin position="874"/>
        <end position="897"/>
    </location>
</feature>
<evidence type="ECO:0000256" key="1">
    <source>
        <dbReference type="ARBA" id="ARBA00006835"/>
    </source>
</evidence>
<dbReference type="Gene3D" id="2.40.270.10">
    <property type="entry name" value="DNA-directed RNA polymerase, subunit 2, domain 6"/>
    <property type="match status" value="1"/>
</dbReference>
<evidence type="ECO:0000259" key="16">
    <source>
        <dbReference type="Pfam" id="PF04566"/>
    </source>
</evidence>
<dbReference type="InterPro" id="IPR007641">
    <property type="entry name" value="RNA_pol_Rpb2_7"/>
</dbReference>
<feature type="domain" description="RNA polymerase Rpb2" evidence="16">
    <location>
        <begin position="567"/>
        <end position="627"/>
    </location>
</feature>
<evidence type="ECO:0000256" key="7">
    <source>
        <dbReference type="ARBA" id="ARBA00023163"/>
    </source>
</evidence>
<dbReference type="InterPro" id="IPR007644">
    <property type="entry name" value="RNA_pol_bsu_protrusion"/>
</dbReference>
<evidence type="ECO:0000256" key="8">
    <source>
        <dbReference type="RuleBase" id="RU000434"/>
    </source>
</evidence>
<dbReference type="SUPFAM" id="SSF64484">
    <property type="entry name" value="beta and beta-prime subunits of DNA dependent RNA-polymerase"/>
    <property type="match status" value="1"/>
</dbReference>
<dbReference type="PROSITE" id="PS01166">
    <property type="entry name" value="RNA_POL_BETA"/>
    <property type="match status" value="1"/>
</dbReference>
<keyword evidence="4 9" id="KW-0548">Nucleotidyltransferase</keyword>
<keyword evidence="2 9" id="KW-0240">DNA-directed RNA polymerase</keyword>
<evidence type="ECO:0000256" key="2">
    <source>
        <dbReference type="ARBA" id="ARBA00022478"/>
    </source>
</evidence>
<dbReference type="Gene3D" id="3.90.1070.20">
    <property type="match status" value="1"/>
</dbReference>
<dbReference type="Pfam" id="PF04566">
    <property type="entry name" value="RNA_pol_Rpb2_4"/>
    <property type="match status" value="1"/>
</dbReference>
<evidence type="ECO:0000256" key="4">
    <source>
        <dbReference type="ARBA" id="ARBA00022695"/>
    </source>
</evidence>
<dbReference type="InterPro" id="IPR014724">
    <property type="entry name" value="RNA_pol_RPB2_OB-fold"/>
</dbReference>
<dbReference type="Pfam" id="PF04561">
    <property type="entry name" value="RNA_pol_Rpb2_2"/>
    <property type="match status" value="1"/>
</dbReference>
<comment type="caution">
    <text evidence="18">The sequence shown here is derived from an EMBL/GenBank/DDBJ whole genome shotgun (WGS) entry which is preliminary data.</text>
</comment>
<dbReference type="InterPro" id="IPR007121">
    <property type="entry name" value="RNA_pol_bsu_CS"/>
</dbReference>
<evidence type="ECO:0000259" key="11">
    <source>
        <dbReference type="Pfam" id="PF00562"/>
    </source>
</evidence>
<dbReference type="InterPro" id="IPR007120">
    <property type="entry name" value="DNA-dir_RNAP_su2_dom"/>
</dbReference>
<comment type="catalytic activity">
    <reaction evidence="9">
        <text>RNA(n) + a ribonucleoside 5'-triphosphate = RNA(n+1) + diphosphate</text>
        <dbReference type="Rhea" id="RHEA:21248"/>
        <dbReference type="Rhea" id="RHEA-COMP:14527"/>
        <dbReference type="Rhea" id="RHEA-COMP:17342"/>
        <dbReference type="ChEBI" id="CHEBI:33019"/>
        <dbReference type="ChEBI" id="CHEBI:61557"/>
        <dbReference type="ChEBI" id="CHEBI:140395"/>
        <dbReference type="EC" id="2.7.7.6"/>
    </reaction>
</comment>
<dbReference type="Gene3D" id="2.40.50.150">
    <property type="match status" value="1"/>
</dbReference>
<feature type="domain" description="RNA polymerase Rpb2" evidence="17">
    <location>
        <begin position="659"/>
        <end position="708"/>
    </location>
</feature>
<organism evidence="18 19">
    <name type="scientific">Paratrimastix pyriformis</name>
    <dbReference type="NCBI Taxonomy" id="342808"/>
    <lineage>
        <taxon>Eukaryota</taxon>
        <taxon>Metamonada</taxon>
        <taxon>Preaxostyla</taxon>
        <taxon>Paratrimastigidae</taxon>
        <taxon>Paratrimastix</taxon>
    </lineage>
</organism>
<dbReference type="InterPro" id="IPR015712">
    <property type="entry name" value="DNA-dir_RNA_pol_su2"/>
</dbReference>
<feature type="domain" description="RNA polymerase Rpb2" evidence="15">
    <location>
        <begin position="466"/>
        <end position="530"/>
    </location>
</feature>
<keyword evidence="7 9" id="KW-0804">Transcription</keyword>
<dbReference type="PANTHER" id="PTHR20856">
    <property type="entry name" value="DNA-DIRECTED RNA POLYMERASE I SUBUNIT 2"/>
    <property type="match status" value="1"/>
</dbReference>
<evidence type="ECO:0000256" key="10">
    <source>
        <dbReference type="SAM" id="MobiDB-lite"/>
    </source>
</evidence>
<dbReference type="Pfam" id="PF04567">
    <property type="entry name" value="RNA_pol_Rpb2_5"/>
    <property type="match status" value="1"/>
</dbReference>
<gene>
    <name evidence="18" type="ORF">PAPYR_7509</name>
</gene>
<dbReference type="InterPro" id="IPR007642">
    <property type="entry name" value="RNA_pol_Rpb2_2"/>
</dbReference>
<protein>
    <recommendedName>
        <fullName evidence="9">DNA-directed RNA polymerase subunit beta</fullName>
        <ecNumber evidence="9">2.7.7.6</ecNumber>
    </recommendedName>
</protein>
<evidence type="ECO:0000313" key="18">
    <source>
        <dbReference type="EMBL" id="KAJ4457112.1"/>
    </source>
</evidence>
<dbReference type="InterPro" id="IPR007645">
    <property type="entry name" value="RNA_pol_Rpb2_3"/>
</dbReference>
<keyword evidence="6" id="KW-0862">Zinc</keyword>
<evidence type="ECO:0000256" key="6">
    <source>
        <dbReference type="ARBA" id="ARBA00022833"/>
    </source>
</evidence>
<accession>A0ABQ8UHD9</accession>
<evidence type="ECO:0000259" key="17">
    <source>
        <dbReference type="Pfam" id="PF04567"/>
    </source>
</evidence>
<dbReference type="GO" id="GO:0000428">
    <property type="term" value="C:DNA-directed RNA polymerase complex"/>
    <property type="evidence" value="ECO:0007669"/>
    <property type="project" value="UniProtKB-KW"/>
</dbReference>
<feature type="domain" description="RNA polymerase Rpb2" evidence="12">
    <location>
        <begin position="1087"/>
        <end position="1199"/>
    </location>
</feature>
<comment type="similarity">
    <text evidence="1 8">Belongs to the RNA polymerase beta chain family.</text>
</comment>
<dbReference type="EMBL" id="JAPMOS010000054">
    <property type="protein sequence ID" value="KAJ4457112.1"/>
    <property type="molecule type" value="Genomic_DNA"/>
</dbReference>
<name>A0ABQ8UHD9_9EUKA</name>
<dbReference type="Pfam" id="PF00562">
    <property type="entry name" value="RNA_pol_Rpb2_6"/>
    <property type="match status" value="1"/>
</dbReference>
<evidence type="ECO:0000256" key="3">
    <source>
        <dbReference type="ARBA" id="ARBA00022679"/>
    </source>
</evidence>
<dbReference type="NCBIfam" id="NF007175">
    <property type="entry name" value="PRK09606.1"/>
    <property type="match status" value="1"/>
</dbReference>
<evidence type="ECO:0000259" key="13">
    <source>
        <dbReference type="Pfam" id="PF04561"/>
    </source>
</evidence>
<evidence type="ECO:0000313" key="19">
    <source>
        <dbReference type="Proteomes" id="UP001141327"/>
    </source>
</evidence>
<keyword evidence="19" id="KW-1185">Reference proteome</keyword>
<dbReference type="CDD" id="cd00653">
    <property type="entry name" value="RNA_pol_B_RPB2"/>
    <property type="match status" value="1"/>
</dbReference>
<keyword evidence="5" id="KW-0479">Metal-binding</keyword>
<dbReference type="Proteomes" id="UP001141327">
    <property type="component" value="Unassembled WGS sequence"/>
</dbReference>
<dbReference type="Pfam" id="PF04560">
    <property type="entry name" value="RNA_pol_Rpb2_7"/>
    <property type="match status" value="1"/>
</dbReference>
<feature type="domain" description="DNA-directed RNA polymerase subunit 2 hybrid-binding" evidence="11">
    <location>
        <begin position="715"/>
        <end position="1085"/>
    </location>
</feature>
<evidence type="ECO:0000256" key="5">
    <source>
        <dbReference type="ARBA" id="ARBA00022723"/>
    </source>
</evidence>
<comment type="function">
    <text evidence="9">DNA-dependent RNA polymerase catalyzes the transcription of DNA into RNA using the four ribonucleoside triphosphates as substrates.</text>
</comment>
<evidence type="ECO:0000259" key="15">
    <source>
        <dbReference type="Pfam" id="PF04565"/>
    </source>
</evidence>
<evidence type="ECO:0000259" key="12">
    <source>
        <dbReference type="Pfam" id="PF04560"/>
    </source>
</evidence>
<dbReference type="Gene3D" id="3.90.1800.10">
    <property type="entry name" value="RNA polymerase alpha subunit dimerisation domain"/>
    <property type="match status" value="1"/>
</dbReference>
<proteinExistence type="inferred from homology"/>
<dbReference type="Pfam" id="PF04565">
    <property type="entry name" value="RNA_pol_Rpb2_3"/>
    <property type="match status" value="1"/>
</dbReference>
<dbReference type="InterPro" id="IPR007646">
    <property type="entry name" value="RNA_pol_Rpb2_4"/>
</dbReference>
<dbReference type="Gene3D" id="3.90.1100.10">
    <property type="match status" value="1"/>
</dbReference>
<reference evidence="18" key="1">
    <citation type="journal article" date="2022" name="bioRxiv">
        <title>Genomics of Preaxostyla Flagellates Illuminates Evolutionary Transitions and the Path Towards Mitochondrial Loss.</title>
        <authorList>
            <person name="Novak L.V.F."/>
            <person name="Treitli S.C."/>
            <person name="Pyrih J."/>
            <person name="Halakuc P."/>
            <person name="Pipaliya S.V."/>
            <person name="Vacek V."/>
            <person name="Brzon O."/>
            <person name="Soukal P."/>
            <person name="Eme L."/>
            <person name="Dacks J.B."/>
            <person name="Karnkowska A."/>
            <person name="Elias M."/>
            <person name="Hampl V."/>
        </authorList>
    </citation>
    <scope>NUCLEOTIDE SEQUENCE</scope>
    <source>
        <strain evidence="18">RCP-MX</strain>
    </source>
</reference>
<feature type="domain" description="RNA polymerase beta subunit protrusion" evidence="14">
    <location>
        <begin position="36"/>
        <end position="441"/>
    </location>
</feature>
<dbReference type="InterPro" id="IPR037034">
    <property type="entry name" value="RNA_pol_Rpb2_2_sf"/>
</dbReference>
<dbReference type="Gene3D" id="3.90.1110.10">
    <property type="entry name" value="RNA polymerase Rpb2, domain 2"/>
    <property type="match status" value="1"/>
</dbReference>
<sequence>MDTKPGMPFDDKENLEGEISQEDTWQVISAFFEKKGLVSQQLDSFNDFIEHSLHDTVSDSSDIVISPESQHLPGKQMLEPARFVVQFGQVYISKPVHAEESGDRPQLFPQEARLRNLTYSASLYVDVTKRTITMQDGVESETAETSNKVHLGEVPIMLHSKFCNLSQKSPKDLAELGECSYDQGGYFIINGGEKVLIAQERMAGNQVYVFKKPPPSKYSYVAEIRSVRERGSPSTLYVKMMAHGARSTESGGPPIRVTIPYVREDIPIVIVFRALNFVSDKEIIEFICYDLQDEEMLQLLRPSLEEAVPIQTRDNALDFIAKRGSTLGAERSKRLQFAIDLLQREMLPHMGVSEFCENKKAFYLGYMVNKLLRAALKPGTLDDRDHFANKRMDLAGPLMGSLFRQLFLKLSKEARISLQKDADHGRDLNLVQAIRANTITNGLKYCLATGNWGATRGQPLRTGVAQVLNRLTFASTLSHLRRLNAPVGREGKLTKPRQLHNTHWGMVCPSETPEGQACGLVKNLSLMTHVTVGSSSTRPLEFLESSGMESLDEIHPSVVAQPGVSKIFVNGTWVGIHRTPKVLVERLYQIRRRNEFSEEQSIVWNFKDDVRIFTDSGRCCRPLFVVKDKRLAIRKKHIYRLRGYDGAWRPLPAEQCFTWRSMLEHGLVEYLDALEEEYSLIAMTLDDMKKCLEENAYTDKYTHCEIHPCMILGVLASIIPFPDHNQSPRNTYQAAMGKQAMGVYITNFQLRMDTMAHVLYYPQKPLGITQAMRYLKFRELPAGINAITAVSCYSGYNQEDSVILNQSAVDRGFFRSTFFRSYRDQEKSGLVSEDFIVPDPATCEGIRRAFYEKLDTDGLVSPGCRVSGDDVIIGKTTSQQRPEDPANPQVRRRPFKDSSTMLRYSETGIVDQVVLTTNQDGYRFAKVRVRSERIPQVGDKFSSRHGQKGTCGMLYRQEDMPFTCQGITPDLIMNPHAIPSRMTLGHLIECLLSKVSALSGVEGDATPFTSVTVEEISGMLHRQGFQRYGNEVMYNGHTGRRMSNQIYLGPTFYQRLKHMVDDKIHSRARGPVQNLVRQPMEGRARDGGLRFGEMERDCIISHGAASFLKERLFEVSDHYRVHVCDRCGQMAIANLKNNSFECRQCKSTTDVRTSPPSPLFVCHPSGAMRLIISQVYMPYACKLLFQELMAMAIIPRLMTRPA</sequence>
<feature type="domain" description="RNA polymerase Rpb2" evidence="13">
    <location>
        <begin position="204"/>
        <end position="392"/>
    </location>
</feature>
<keyword evidence="3 9" id="KW-0808">Transferase</keyword>
<evidence type="ECO:0000259" key="14">
    <source>
        <dbReference type="Pfam" id="PF04563"/>
    </source>
</evidence>
<dbReference type="EC" id="2.7.7.6" evidence="9"/>
<dbReference type="InterPro" id="IPR007647">
    <property type="entry name" value="RNA_pol_Rpb2_5"/>
</dbReference>
<evidence type="ECO:0000256" key="9">
    <source>
        <dbReference type="RuleBase" id="RU363031"/>
    </source>
</evidence>
<dbReference type="InterPro" id="IPR037033">
    <property type="entry name" value="DNA-dir_RNAP_su2_hyb_sf"/>
</dbReference>
<dbReference type="Pfam" id="PF04563">
    <property type="entry name" value="RNA_pol_Rpb2_1"/>
    <property type="match status" value="1"/>
</dbReference>